<dbReference type="SUPFAM" id="SSF54523">
    <property type="entry name" value="Pili subunits"/>
    <property type="match status" value="1"/>
</dbReference>
<proteinExistence type="predicted"/>
<dbReference type="Pfam" id="PF07963">
    <property type="entry name" value="N_methyl"/>
    <property type="match status" value="1"/>
</dbReference>
<dbReference type="Proteomes" id="UP000254618">
    <property type="component" value="Unassembled WGS sequence"/>
</dbReference>
<evidence type="ECO:0000313" key="3">
    <source>
        <dbReference type="Proteomes" id="UP000254618"/>
    </source>
</evidence>
<dbReference type="RefSeq" id="WP_158080673.1">
    <property type="nucleotide sequence ID" value="NZ_MXAP01000029.1"/>
</dbReference>
<dbReference type="AlphaFoldDB" id="A0A378QQZ8"/>
<dbReference type="NCBIfam" id="TIGR02532">
    <property type="entry name" value="IV_pilin_GFxxxE"/>
    <property type="match status" value="1"/>
</dbReference>
<name>A0A378QQZ8_9GAMM</name>
<keyword evidence="1" id="KW-0812">Transmembrane</keyword>
<reference evidence="2 3" key="1">
    <citation type="submission" date="2018-06" db="EMBL/GenBank/DDBJ databases">
        <authorList>
            <consortium name="Pathogen Informatics"/>
            <person name="Doyle S."/>
        </authorList>
    </citation>
    <scope>NUCLEOTIDE SEQUENCE [LARGE SCALE GENOMIC DNA]</scope>
    <source>
        <strain evidence="2 3">NCTC11012</strain>
    </source>
</reference>
<evidence type="ECO:0000313" key="2">
    <source>
        <dbReference type="EMBL" id="STZ03228.1"/>
    </source>
</evidence>
<dbReference type="Gene3D" id="3.30.700.10">
    <property type="entry name" value="Glycoprotein, Type 4 Pilin"/>
    <property type="match status" value="1"/>
</dbReference>
<organism evidence="2 3">
    <name type="scientific">Moraxella equi</name>
    <dbReference type="NCBI Taxonomy" id="60442"/>
    <lineage>
        <taxon>Bacteria</taxon>
        <taxon>Pseudomonadati</taxon>
        <taxon>Pseudomonadota</taxon>
        <taxon>Gammaproteobacteria</taxon>
        <taxon>Moraxellales</taxon>
        <taxon>Moraxellaceae</taxon>
        <taxon>Moraxella</taxon>
    </lineage>
</organism>
<evidence type="ECO:0000256" key="1">
    <source>
        <dbReference type="SAM" id="Phobius"/>
    </source>
</evidence>
<feature type="transmembrane region" description="Helical" evidence="1">
    <location>
        <begin position="20"/>
        <end position="38"/>
    </location>
</feature>
<dbReference type="PROSITE" id="PS00409">
    <property type="entry name" value="PROKAR_NTER_METHYL"/>
    <property type="match status" value="1"/>
</dbReference>
<sequence length="168" mass="17899">MFHLNLHSYRHQSGFTLVEMIITIAVMGVIAAIAYPGLQSQIAKARVAQTAGDIESALKEARAEALIKRTNITVQLSNNQMLSATGLNNQSVIKPVKVPKNVTITPLGNTPTTIVFTANKVVKNGANSSNLNANNGFVVCYHGSRAVKSILIDPTANIRVVSNQGSCT</sequence>
<protein>
    <submittedName>
        <fullName evidence="2">Pilin</fullName>
    </submittedName>
</protein>
<gene>
    <name evidence="2" type="primary">pilE1_2</name>
    <name evidence="2" type="ORF">NCTC11012_01467</name>
</gene>
<keyword evidence="1" id="KW-0472">Membrane</keyword>
<keyword evidence="1" id="KW-1133">Transmembrane helix</keyword>
<dbReference type="EMBL" id="UGQF01000001">
    <property type="protein sequence ID" value="STZ03228.1"/>
    <property type="molecule type" value="Genomic_DNA"/>
</dbReference>
<dbReference type="InterPro" id="IPR045584">
    <property type="entry name" value="Pilin-like"/>
</dbReference>
<accession>A0A378QQZ8</accession>
<dbReference type="InterPro" id="IPR012902">
    <property type="entry name" value="N_methyl_site"/>
</dbReference>